<reference evidence="2 3" key="1">
    <citation type="submission" date="2019-09" db="EMBL/GenBank/DDBJ databases">
        <authorList>
            <person name="Depoorter E."/>
        </authorList>
    </citation>
    <scope>NUCLEOTIDE SEQUENCE [LARGE SCALE GENOMIC DNA]</scope>
    <source>
        <strain evidence="2">LMG 20980</strain>
    </source>
</reference>
<dbReference type="Pfam" id="PF01797">
    <property type="entry name" value="Y1_Tnp"/>
    <property type="match status" value="1"/>
</dbReference>
<organism evidence="2 3">
    <name type="scientific">Burkholderia anthina</name>
    <dbReference type="NCBI Taxonomy" id="179879"/>
    <lineage>
        <taxon>Bacteria</taxon>
        <taxon>Pseudomonadati</taxon>
        <taxon>Pseudomonadota</taxon>
        <taxon>Betaproteobacteria</taxon>
        <taxon>Burkholderiales</taxon>
        <taxon>Burkholderiaceae</taxon>
        <taxon>Burkholderia</taxon>
        <taxon>Burkholderia cepacia complex</taxon>
    </lineage>
</organism>
<dbReference type="GO" id="GO:0004803">
    <property type="term" value="F:transposase activity"/>
    <property type="evidence" value="ECO:0007669"/>
    <property type="project" value="InterPro"/>
</dbReference>
<dbReference type="SUPFAM" id="SSF143422">
    <property type="entry name" value="Transposase IS200-like"/>
    <property type="match status" value="1"/>
</dbReference>
<dbReference type="EMBL" id="CABVLY010000011">
    <property type="protein sequence ID" value="VVU50415.1"/>
    <property type="molecule type" value="Genomic_DNA"/>
</dbReference>
<dbReference type="Gene3D" id="3.30.70.1290">
    <property type="entry name" value="Transposase IS200-like"/>
    <property type="match status" value="1"/>
</dbReference>
<dbReference type="PANTHER" id="PTHR33360">
    <property type="entry name" value="TRANSPOSASE FOR INSERTION SEQUENCE ELEMENT IS200"/>
    <property type="match status" value="1"/>
</dbReference>
<evidence type="ECO:0000259" key="1">
    <source>
        <dbReference type="SMART" id="SM01321"/>
    </source>
</evidence>
<evidence type="ECO:0000313" key="2">
    <source>
        <dbReference type="EMBL" id="VVU50415.1"/>
    </source>
</evidence>
<dbReference type="InterPro" id="IPR036515">
    <property type="entry name" value="Transposase_17_sf"/>
</dbReference>
<dbReference type="GO" id="GO:0003677">
    <property type="term" value="F:DNA binding"/>
    <property type="evidence" value="ECO:0007669"/>
    <property type="project" value="InterPro"/>
</dbReference>
<proteinExistence type="predicted"/>
<dbReference type="GO" id="GO:0006313">
    <property type="term" value="P:DNA transposition"/>
    <property type="evidence" value="ECO:0007669"/>
    <property type="project" value="InterPro"/>
</dbReference>
<feature type="domain" description="Transposase IS200-like" evidence="1">
    <location>
        <begin position="271"/>
        <end position="371"/>
    </location>
</feature>
<dbReference type="InterPro" id="IPR002686">
    <property type="entry name" value="Transposase_17"/>
</dbReference>
<protein>
    <recommendedName>
        <fullName evidence="1">Transposase IS200-like domain-containing protein</fullName>
    </recommendedName>
</protein>
<dbReference type="AlphaFoldDB" id="A0A6P2G9Z0"/>
<dbReference type="Proteomes" id="UP000494201">
    <property type="component" value="Unassembled WGS sequence"/>
</dbReference>
<name>A0A6P2G9Z0_9BURK</name>
<accession>A0A6P2G9Z0</accession>
<sequence length="385" mass="42902">MNTLDTGFRLLPVAAELRLAAHCLLRFAQPILVPLEAVERREKAAVAQGGKPCDAQVDADRTSGLRRRLRDFTPGLDRHEPFARVSRHGGITHFAQHIPAVAITKPAELGQKDAVVDLIELDLLRVRIAKAVAVPLLLEARERRTLGEEVLVRSLQILECVLERMHRSIFEPGRFRAVAPRRQVLCHCHIPDELAARLVVLLLQRQRLVENEPACPSEAAHLALLLAIRRQFELESLESLHRAIVCVAHKRESSHSTWSPLRLSDPCACGLPDHKHRRNVLTTEILNDMRSILASVCLDFESERVKFDGADGHVHLLVHYPPKDSVPSLVNSFNGVSSRMNRQNAPAFGKSRGAGRCGLRLALREIVAERLSKSSANTSNSKKPH</sequence>
<dbReference type="SMART" id="SM01321">
    <property type="entry name" value="Y1_Tnp"/>
    <property type="match status" value="1"/>
</dbReference>
<evidence type="ECO:0000313" key="3">
    <source>
        <dbReference type="Proteomes" id="UP000494201"/>
    </source>
</evidence>
<dbReference type="PANTHER" id="PTHR33360:SF2">
    <property type="entry name" value="TRANSPOSASE FOR INSERTION SEQUENCE ELEMENT IS200"/>
    <property type="match status" value="1"/>
</dbReference>
<gene>
    <name evidence="2" type="ORF">BAN20980_03131</name>
</gene>